<dbReference type="SFLD" id="SFLDG00002">
    <property type="entry name" value="C1.7:_P-type_atpase_like"/>
    <property type="match status" value="1"/>
</dbReference>
<evidence type="ECO:0000256" key="4">
    <source>
        <dbReference type="ARBA" id="ARBA00022723"/>
    </source>
</evidence>
<dbReference type="SUPFAM" id="SSF81665">
    <property type="entry name" value="Calcium ATPase, transmembrane domain M"/>
    <property type="match status" value="1"/>
</dbReference>
<dbReference type="InterPro" id="IPR051949">
    <property type="entry name" value="Cation_Transport_ATPase"/>
</dbReference>
<dbReference type="InterPro" id="IPR059000">
    <property type="entry name" value="ATPase_P-type_domA"/>
</dbReference>
<dbReference type="Gene3D" id="3.40.1110.10">
    <property type="entry name" value="Calcium-transporting ATPase, cytoplasmic domain N"/>
    <property type="match status" value="1"/>
</dbReference>
<dbReference type="InterPro" id="IPR044492">
    <property type="entry name" value="P_typ_ATPase_HD_dom"/>
</dbReference>
<keyword evidence="5 11" id="KW-0547">Nucleotide-binding</keyword>
<feature type="transmembrane region" description="Helical" evidence="11">
    <location>
        <begin position="614"/>
        <end position="635"/>
    </location>
</feature>
<dbReference type="InterPro" id="IPR027256">
    <property type="entry name" value="P-typ_ATPase_IB"/>
</dbReference>
<dbReference type="InterPro" id="IPR008250">
    <property type="entry name" value="ATPase_P-typ_transduc_dom_A_sf"/>
</dbReference>
<feature type="transmembrane region" description="Helical" evidence="11">
    <location>
        <begin position="303"/>
        <end position="322"/>
    </location>
</feature>
<accession>A0ABT5L7X9</accession>
<organism evidence="13 14">
    <name type="scientific">Columbia Basin potato purple top phytoplasma</name>
    <dbReference type="NCBI Taxonomy" id="307134"/>
    <lineage>
        <taxon>Bacteria</taxon>
        <taxon>Bacillati</taxon>
        <taxon>Mycoplasmatota</taxon>
        <taxon>Mollicutes</taxon>
        <taxon>Acholeplasmatales</taxon>
        <taxon>Acholeplasmataceae</taxon>
        <taxon>Candidatus Phytoplasma</taxon>
        <taxon>16SrVI (Clover proliferation group)</taxon>
    </lineage>
</organism>
<evidence type="ECO:0000313" key="14">
    <source>
        <dbReference type="Proteomes" id="UP001221763"/>
    </source>
</evidence>
<dbReference type="PANTHER" id="PTHR43079">
    <property type="entry name" value="PROBABLE CADMIUM/ZINC-TRANSPORTING ATPASE HMA1"/>
    <property type="match status" value="1"/>
</dbReference>
<evidence type="ECO:0000256" key="1">
    <source>
        <dbReference type="ARBA" id="ARBA00004141"/>
    </source>
</evidence>
<feature type="domain" description="P-type ATPase A" evidence="12">
    <location>
        <begin position="141"/>
        <end position="241"/>
    </location>
</feature>
<dbReference type="RefSeq" id="WP_273585037.1">
    <property type="nucleotide sequence ID" value="NZ_JANHJP010000001.1"/>
</dbReference>
<name>A0ABT5L7X9_9MOLU</name>
<keyword evidence="11" id="KW-1003">Cell membrane</keyword>
<keyword evidence="9 11" id="KW-1133">Transmembrane helix</keyword>
<evidence type="ECO:0000256" key="9">
    <source>
        <dbReference type="ARBA" id="ARBA00022989"/>
    </source>
</evidence>
<dbReference type="Gene3D" id="3.40.50.1000">
    <property type="entry name" value="HAD superfamily/HAD-like"/>
    <property type="match status" value="1"/>
</dbReference>
<dbReference type="Proteomes" id="UP001221763">
    <property type="component" value="Unassembled WGS sequence"/>
</dbReference>
<evidence type="ECO:0000259" key="12">
    <source>
        <dbReference type="Pfam" id="PF00122"/>
    </source>
</evidence>
<feature type="transmembrane region" description="Helical" evidence="11">
    <location>
        <begin position="54"/>
        <end position="73"/>
    </location>
</feature>
<dbReference type="PANTHER" id="PTHR43079:SF1">
    <property type="entry name" value="CADMIUM_ZINC-TRANSPORTING ATPASE HMA1, CHLOROPLASTIC-RELATED"/>
    <property type="match status" value="1"/>
</dbReference>
<dbReference type="Pfam" id="PF00122">
    <property type="entry name" value="E1-E2_ATPase"/>
    <property type="match status" value="1"/>
</dbReference>
<evidence type="ECO:0000256" key="7">
    <source>
        <dbReference type="ARBA" id="ARBA00022842"/>
    </source>
</evidence>
<dbReference type="NCBIfam" id="TIGR01494">
    <property type="entry name" value="ATPase_P-type"/>
    <property type="match status" value="1"/>
</dbReference>
<keyword evidence="4 11" id="KW-0479">Metal-binding</keyword>
<keyword evidence="3 11" id="KW-0812">Transmembrane</keyword>
<dbReference type="SUPFAM" id="SSF81660">
    <property type="entry name" value="Metal cation-transporting ATPase, ATP-binding domain N"/>
    <property type="match status" value="1"/>
</dbReference>
<evidence type="ECO:0000256" key="11">
    <source>
        <dbReference type="RuleBase" id="RU362081"/>
    </source>
</evidence>
<keyword evidence="10 11" id="KW-0472">Membrane</keyword>
<evidence type="ECO:0000256" key="8">
    <source>
        <dbReference type="ARBA" id="ARBA00022967"/>
    </source>
</evidence>
<dbReference type="PRINTS" id="PR00119">
    <property type="entry name" value="CATATPASE"/>
</dbReference>
<proteinExistence type="inferred from homology"/>
<dbReference type="InterPro" id="IPR023214">
    <property type="entry name" value="HAD_sf"/>
</dbReference>
<dbReference type="InterPro" id="IPR001757">
    <property type="entry name" value="P_typ_ATPase"/>
</dbReference>
<dbReference type="SFLD" id="SFLDF00027">
    <property type="entry name" value="p-type_atpase"/>
    <property type="match status" value="1"/>
</dbReference>
<evidence type="ECO:0000256" key="6">
    <source>
        <dbReference type="ARBA" id="ARBA00022840"/>
    </source>
</evidence>
<comment type="subcellular location">
    <subcellularLocation>
        <location evidence="11">Cell membrane</location>
    </subcellularLocation>
    <subcellularLocation>
        <location evidence="1">Membrane</location>
        <topology evidence="1">Multi-pass membrane protein</topology>
    </subcellularLocation>
</comment>
<dbReference type="SFLD" id="SFLDS00003">
    <property type="entry name" value="Haloacid_Dehalogenase"/>
    <property type="match status" value="1"/>
</dbReference>
<evidence type="ECO:0000256" key="5">
    <source>
        <dbReference type="ARBA" id="ARBA00022741"/>
    </source>
</evidence>
<gene>
    <name evidence="13" type="ORF">M8044_000017</name>
</gene>
<dbReference type="Gene3D" id="2.70.150.10">
    <property type="entry name" value="Calcium-transporting ATPase, cytoplasmic transduction domain A"/>
    <property type="match status" value="1"/>
</dbReference>
<protein>
    <submittedName>
        <fullName evidence="13">Heavy metal translocating P-type ATPase</fullName>
    </submittedName>
</protein>
<keyword evidence="6 11" id="KW-0067">ATP-binding</keyword>
<dbReference type="EMBL" id="JANHJP010000001">
    <property type="protein sequence ID" value="MDC9031798.1"/>
    <property type="molecule type" value="Genomic_DNA"/>
</dbReference>
<evidence type="ECO:0000256" key="3">
    <source>
        <dbReference type="ARBA" id="ARBA00022692"/>
    </source>
</evidence>
<dbReference type="Pfam" id="PF00702">
    <property type="entry name" value="Hydrolase"/>
    <property type="match status" value="1"/>
</dbReference>
<evidence type="ECO:0000256" key="2">
    <source>
        <dbReference type="ARBA" id="ARBA00006024"/>
    </source>
</evidence>
<dbReference type="InterPro" id="IPR018303">
    <property type="entry name" value="ATPase_P-typ_P_site"/>
</dbReference>
<comment type="caution">
    <text evidence="13">The sequence shown here is derived from an EMBL/GenBank/DDBJ whole genome shotgun (WGS) entry which is preliminary data.</text>
</comment>
<comment type="similarity">
    <text evidence="2 11">Belongs to the cation transport ATPase (P-type) (TC 3.A.3) family. Type IB subfamily.</text>
</comment>
<keyword evidence="8" id="KW-1278">Translocase</keyword>
<dbReference type="InterPro" id="IPR036412">
    <property type="entry name" value="HAD-like_sf"/>
</dbReference>
<dbReference type="SUPFAM" id="SSF81653">
    <property type="entry name" value="Calcium ATPase, transduction domain A"/>
    <property type="match status" value="1"/>
</dbReference>
<keyword evidence="14" id="KW-1185">Reference proteome</keyword>
<dbReference type="SUPFAM" id="SSF56784">
    <property type="entry name" value="HAD-like"/>
    <property type="match status" value="1"/>
</dbReference>
<dbReference type="PROSITE" id="PS00154">
    <property type="entry name" value="ATPASE_E1_E2"/>
    <property type="match status" value="1"/>
</dbReference>
<dbReference type="NCBIfam" id="TIGR01525">
    <property type="entry name" value="ATPase-IB_hvy"/>
    <property type="match status" value="1"/>
</dbReference>
<dbReference type="InterPro" id="IPR023299">
    <property type="entry name" value="ATPase_P-typ_cyto_dom_N"/>
</dbReference>
<feature type="transmembrane region" description="Helical" evidence="11">
    <location>
        <begin position="16"/>
        <end position="34"/>
    </location>
</feature>
<evidence type="ECO:0000313" key="13">
    <source>
        <dbReference type="EMBL" id="MDC9031798.1"/>
    </source>
</evidence>
<feature type="transmembrane region" description="Helical" evidence="11">
    <location>
        <begin position="260"/>
        <end position="283"/>
    </location>
</feature>
<sequence>MNNNSKEKESENPKKFIYLFFVGLLIYFVIFIPINFVPNLISDNNNITNYIKKFLTFFILFFTGYSVIKEGLIETYKNTKKNKKLTPNVHILMILAAVGSLYQENYNEAVLLIIIFGGAHFLEEYVEEKNQKEIKKLLDIKPKKAKLLQKNNDFKLVDVCDLKIGDKVMILNGEQIPSDGIIISGNSSIDESTITGESMPLDKTVGDKVFGSNINLTNTLIIEITTTEDKTIFSKIIKLTQQIQENVSKKASFIQKLEPLYVKAVLLITFFFVIITQLIYIVLQHYDNSNFAYLSQHLEFSKIFYKSMVFLTVSSPCALAVADIPATLSAISNLAQKGILLKNGQSLSVLSNVETIVFDKTGTLTKGKIKVQEIFFKSNISDETKNEYLNILWTIEKNSNHPIAFAIQKHLKEKLNLNFNLKLKTLNLIGIGIEATDEKNNLYKVAKYNIFDKVPLEIEKKTQEFLKKGNTVVYLSHNNEIIMSIAIIDIIRTEAKELIEYFNNKKINTVMLTGDNETVAEDISSKLNLNYFLSNCLPETKFQYIEKIKKQNHIVAMVGDGINDSPALANSDVSITLQEGSDAVIDIADIILIKNDLKKIVYAHKISYKLNKIIWQNIVFAFLIIVIFSLINFIWKISLPIAVIAHEGSTLLVIFNCLRLRNNIK</sequence>
<feature type="transmembrane region" description="Helical" evidence="11">
    <location>
        <begin position="641"/>
        <end position="658"/>
    </location>
</feature>
<keyword evidence="7" id="KW-0460">Magnesium</keyword>
<dbReference type="InterPro" id="IPR023298">
    <property type="entry name" value="ATPase_P-typ_TM_dom_sf"/>
</dbReference>
<reference evidence="13 14" key="1">
    <citation type="journal article" date="2023" name="Plant">
        <title>Draft Genome Sequence Resource of CBPPT1, a 'Candidatus Phytoplasma trifolii'-Related Strain Associated with Potato Purple Top Disease in the Columbia Basin, U.S.A.</title>
        <authorList>
            <person name="Wei W."/>
            <person name="Shao J."/>
            <person name="Bottner-Parker K.D."/>
            <person name="Zhao Y."/>
        </authorList>
    </citation>
    <scope>NUCLEOTIDE SEQUENCE [LARGE SCALE GENOMIC DNA]</scope>
    <source>
        <strain evidence="13 14">CBPPT1</strain>
    </source>
</reference>
<evidence type="ECO:0000256" key="10">
    <source>
        <dbReference type="ARBA" id="ARBA00023136"/>
    </source>
</evidence>